<dbReference type="EMBL" id="CAXDID020000061">
    <property type="protein sequence ID" value="CAL6010623.1"/>
    <property type="molecule type" value="Genomic_DNA"/>
</dbReference>
<dbReference type="EMBL" id="CATOUU010000906">
    <property type="protein sequence ID" value="CAI9958650.1"/>
    <property type="molecule type" value="Genomic_DNA"/>
</dbReference>
<protein>
    <submittedName>
        <fullName evidence="1">Leucine-rich repeat domain superfamily</fullName>
    </submittedName>
    <submittedName>
        <fullName evidence="2">Leucine-rich_repeat domain superfamily</fullName>
    </submittedName>
</protein>
<organism evidence="1">
    <name type="scientific">Hexamita inflata</name>
    <dbReference type="NCBI Taxonomy" id="28002"/>
    <lineage>
        <taxon>Eukaryota</taxon>
        <taxon>Metamonada</taxon>
        <taxon>Diplomonadida</taxon>
        <taxon>Hexamitidae</taxon>
        <taxon>Hexamitinae</taxon>
        <taxon>Hexamita</taxon>
    </lineage>
</organism>
<evidence type="ECO:0000313" key="2">
    <source>
        <dbReference type="EMBL" id="CAL6010623.1"/>
    </source>
</evidence>
<dbReference type="PROSITE" id="PS51450">
    <property type="entry name" value="LRR"/>
    <property type="match status" value="1"/>
</dbReference>
<dbReference type="Proteomes" id="UP001642409">
    <property type="component" value="Unassembled WGS sequence"/>
</dbReference>
<comment type="caution">
    <text evidence="1">The sequence shown here is derived from an EMBL/GenBank/DDBJ whole genome shotgun (WGS) entry which is preliminary data.</text>
</comment>
<dbReference type="InterPro" id="IPR001611">
    <property type="entry name" value="Leu-rich_rpt"/>
</dbReference>
<keyword evidence="3" id="KW-1185">Reference proteome</keyword>
<dbReference type="AlphaFoldDB" id="A0AA86QH32"/>
<reference evidence="2 3" key="2">
    <citation type="submission" date="2024-07" db="EMBL/GenBank/DDBJ databases">
        <authorList>
            <person name="Akdeniz Z."/>
        </authorList>
    </citation>
    <scope>NUCLEOTIDE SEQUENCE [LARGE SCALE GENOMIC DNA]</scope>
</reference>
<reference evidence="1" key="1">
    <citation type="submission" date="2023-06" db="EMBL/GenBank/DDBJ databases">
        <authorList>
            <person name="Kurt Z."/>
        </authorList>
    </citation>
    <scope>NUCLEOTIDE SEQUENCE</scope>
</reference>
<evidence type="ECO:0000313" key="1">
    <source>
        <dbReference type="EMBL" id="CAI9958650.1"/>
    </source>
</evidence>
<name>A0AA86QH32_9EUKA</name>
<dbReference type="SUPFAM" id="SSF52047">
    <property type="entry name" value="RNI-like"/>
    <property type="match status" value="1"/>
</dbReference>
<evidence type="ECO:0000313" key="3">
    <source>
        <dbReference type="Proteomes" id="UP001642409"/>
    </source>
</evidence>
<gene>
    <name evidence="2" type="ORF">HINF_LOCUS22179</name>
    <name evidence="1" type="ORF">HINF_LOCUS46295</name>
</gene>
<accession>A0AA86QH32</accession>
<sequence>MNVMNRDLLGQIVRPSARRTSYLQYSYHWRELNNNILSQSKLLRRLLILLTNYTQLHKRCTVMDFDESSSVSFVTTRRVCPTSFTKQRRTTQPVRIHRRYFGSLVVAFQELSTVVNAKLWLKLLITIQYKDSHLMILIFQNLASLNAKYYNIQKLQVRSRKVHITKEELASTIKNLELVQSISRPSRINSIKLNKLQISLTRLSFTIFSFENLQSLSLKNCKIYDQSLKSVKFYGHSLDLEGNFITSLGLKRINFKNLQTLNLSKNKIDLSGYQKITSSSDLCATDLSENLIEADDLEENTNIKVDNNFIANRDHQRIDITAPIITIVQLQYPKATELQLKIPSEIMYNQRAFKMFQYALTTPPLIAKTITDPLFVFTEDYEEYISCIQFGPCCEAKFTTRVPQINLSFVKVLTINYKLLPQLLICPKILIIENYVDNGPLEVKADIIYLKNYSGLQVSNTTCKVLFTEEAVFTEITALQQFKFTDFTFGQLLYAINTVIPINNEEELSDEPRESNVQLNSLGISNIKKDALTELINKQRQKRINNVQNETTTANAAKSKLLSEKFTNKPHQSLFLGKSIAKQITQNLMIKQLNHTQEVSKDKQDMQIQELNYQPQSSKMQNNQQIDIQNNKEENAKQEELLKEMPQSANQMDQNIEQPKIEKVEETYDKLVDIMQLNQQIQKQNMEEIKPEILNLFDESNIIQHQEILIGSAQNSTKQNQLILTPVVIPTKPKQNNLIYQLQNKSQKLFEDFNIIPMKEETYEKPSNVKTAMDIMSQFSIVKKYCHYSPEPLTTDKNVSSPELITAVNQDIQLSPVLTDKNQIHQQLVFEKEQVNCRC</sequence>
<dbReference type="Gene3D" id="3.80.10.10">
    <property type="entry name" value="Ribonuclease Inhibitor"/>
    <property type="match status" value="1"/>
</dbReference>
<proteinExistence type="predicted"/>
<dbReference type="InterPro" id="IPR032675">
    <property type="entry name" value="LRR_dom_sf"/>
</dbReference>